<keyword evidence="8" id="KW-0547">Nucleotide-binding</keyword>
<dbReference type="GO" id="GO:0035556">
    <property type="term" value="P:intracellular signal transduction"/>
    <property type="evidence" value="ECO:0007669"/>
    <property type="project" value="TreeGrafter"/>
</dbReference>
<dbReference type="PANTHER" id="PTHR24419">
    <property type="entry name" value="INTERLEUKIN-1 RECEPTOR-ASSOCIATED KINASE"/>
    <property type="match status" value="1"/>
</dbReference>
<dbReference type="SUPFAM" id="SSF56112">
    <property type="entry name" value="Protein kinase-like (PK-like)"/>
    <property type="match status" value="1"/>
</dbReference>
<evidence type="ECO:0000259" key="14">
    <source>
        <dbReference type="PROSITE" id="PS50011"/>
    </source>
</evidence>
<dbReference type="InterPro" id="IPR011009">
    <property type="entry name" value="Kinase-like_dom_sf"/>
</dbReference>
<dbReference type="Pfam" id="PF12330">
    <property type="entry name" value="Haspin_kinase"/>
    <property type="match status" value="1"/>
</dbReference>
<dbReference type="FunFam" id="1.10.510.10:FF:000401">
    <property type="entry name" value="serine/threonine-protein kinase haspin"/>
    <property type="match status" value="1"/>
</dbReference>
<evidence type="ECO:0000313" key="16">
    <source>
        <dbReference type="Proteomes" id="UP001152798"/>
    </source>
</evidence>
<evidence type="ECO:0000256" key="1">
    <source>
        <dbReference type="ARBA" id="ARBA00004286"/>
    </source>
</evidence>
<dbReference type="EMBL" id="OV725077">
    <property type="protein sequence ID" value="CAH1390652.1"/>
    <property type="molecule type" value="Genomic_DNA"/>
</dbReference>
<evidence type="ECO:0000256" key="13">
    <source>
        <dbReference type="SAM" id="MobiDB-lite"/>
    </source>
</evidence>
<dbReference type="InterPro" id="IPR000719">
    <property type="entry name" value="Prot_kinase_dom"/>
</dbReference>
<evidence type="ECO:0000256" key="11">
    <source>
        <dbReference type="ARBA" id="ARBA00047899"/>
    </source>
</evidence>
<evidence type="ECO:0000256" key="3">
    <source>
        <dbReference type="ARBA" id="ARBA00012513"/>
    </source>
</evidence>
<dbReference type="InterPro" id="IPR024604">
    <property type="entry name" value="GSG2_C"/>
</dbReference>
<dbReference type="GO" id="GO:0005524">
    <property type="term" value="F:ATP binding"/>
    <property type="evidence" value="ECO:0007669"/>
    <property type="project" value="UniProtKB-KW"/>
</dbReference>
<name>A0A9P0E1H4_NEZVI</name>
<keyword evidence="10" id="KW-0067">ATP-binding</keyword>
<evidence type="ECO:0000256" key="7">
    <source>
        <dbReference type="ARBA" id="ARBA00022679"/>
    </source>
</evidence>
<gene>
    <name evidence="15" type="ORF">NEZAVI_LOCUS1826</name>
</gene>
<dbReference type="GO" id="GO:0000278">
    <property type="term" value="P:mitotic cell cycle"/>
    <property type="evidence" value="ECO:0007669"/>
    <property type="project" value="TreeGrafter"/>
</dbReference>
<dbReference type="EC" id="2.7.11.1" evidence="3"/>
<feature type="region of interest" description="Disordered" evidence="13">
    <location>
        <begin position="419"/>
        <end position="456"/>
    </location>
</feature>
<feature type="region of interest" description="Disordered" evidence="13">
    <location>
        <begin position="93"/>
        <end position="114"/>
    </location>
</feature>
<feature type="region of interest" description="Disordered" evidence="13">
    <location>
        <begin position="37"/>
        <end position="60"/>
    </location>
</feature>
<comment type="subcellular location">
    <subcellularLocation>
        <location evidence="1">Chromosome</location>
    </subcellularLocation>
    <subcellularLocation>
        <location evidence="2">Cytoplasm</location>
    </subcellularLocation>
</comment>
<organism evidence="15 16">
    <name type="scientific">Nezara viridula</name>
    <name type="common">Southern green stink bug</name>
    <name type="synonym">Cimex viridulus</name>
    <dbReference type="NCBI Taxonomy" id="85310"/>
    <lineage>
        <taxon>Eukaryota</taxon>
        <taxon>Metazoa</taxon>
        <taxon>Ecdysozoa</taxon>
        <taxon>Arthropoda</taxon>
        <taxon>Hexapoda</taxon>
        <taxon>Insecta</taxon>
        <taxon>Pterygota</taxon>
        <taxon>Neoptera</taxon>
        <taxon>Paraneoptera</taxon>
        <taxon>Hemiptera</taxon>
        <taxon>Heteroptera</taxon>
        <taxon>Panheteroptera</taxon>
        <taxon>Pentatomomorpha</taxon>
        <taxon>Pentatomoidea</taxon>
        <taxon>Pentatomidae</taxon>
        <taxon>Pentatominae</taxon>
        <taxon>Nezara</taxon>
    </lineage>
</organism>
<evidence type="ECO:0000256" key="5">
    <source>
        <dbReference type="ARBA" id="ARBA00022490"/>
    </source>
</evidence>
<dbReference type="PANTHER" id="PTHR24419:SF18">
    <property type="entry name" value="SERINE_THREONINE-PROTEIN KINASE HASPIN"/>
    <property type="match status" value="1"/>
</dbReference>
<dbReference type="SMART" id="SM01331">
    <property type="entry name" value="DUF3635"/>
    <property type="match status" value="1"/>
</dbReference>
<dbReference type="GO" id="GO:0005737">
    <property type="term" value="C:cytoplasm"/>
    <property type="evidence" value="ECO:0007669"/>
    <property type="project" value="UniProtKB-SubCell"/>
</dbReference>
<dbReference type="SMART" id="SM00220">
    <property type="entry name" value="S_TKc"/>
    <property type="match status" value="1"/>
</dbReference>
<dbReference type="GO" id="GO:0005694">
    <property type="term" value="C:chromosome"/>
    <property type="evidence" value="ECO:0007669"/>
    <property type="project" value="UniProtKB-SubCell"/>
</dbReference>
<comment type="catalytic activity">
    <reaction evidence="12">
        <text>L-seryl-[protein] + ATP = O-phospho-L-seryl-[protein] + ADP + H(+)</text>
        <dbReference type="Rhea" id="RHEA:17989"/>
        <dbReference type="Rhea" id="RHEA-COMP:9863"/>
        <dbReference type="Rhea" id="RHEA-COMP:11604"/>
        <dbReference type="ChEBI" id="CHEBI:15378"/>
        <dbReference type="ChEBI" id="CHEBI:29999"/>
        <dbReference type="ChEBI" id="CHEBI:30616"/>
        <dbReference type="ChEBI" id="CHEBI:83421"/>
        <dbReference type="ChEBI" id="CHEBI:456216"/>
        <dbReference type="EC" id="2.7.11.1"/>
    </reaction>
</comment>
<keyword evidence="6" id="KW-0723">Serine/threonine-protein kinase</keyword>
<dbReference type="Proteomes" id="UP001152798">
    <property type="component" value="Chromosome 1"/>
</dbReference>
<evidence type="ECO:0000256" key="2">
    <source>
        <dbReference type="ARBA" id="ARBA00004496"/>
    </source>
</evidence>
<dbReference type="GO" id="GO:0072354">
    <property type="term" value="F:histone H3T3 kinase activity"/>
    <property type="evidence" value="ECO:0007669"/>
    <property type="project" value="TreeGrafter"/>
</dbReference>
<evidence type="ECO:0000256" key="4">
    <source>
        <dbReference type="ARBA" id="ARBA00022454"/>
    </source>
</evidence>
<feature type="compositionally biased region" description="Basic and acidic residues" evidence="13">
    <location>
        <begin position="708"/>
        <end position="743"/>
    </location>
</feature>
<keyword evidence="5" id="KW-0963">Cytoplasm</keyword>
<proteinExistence type="predicted"/>
<feature type="compositionally biased region" description="Polar residues" evidence="13">
    <location>
        <begin position="682"/>
        <end position="706"/>
    </location>
</feature>
<feature type="domain" description="Protein kinase" evidence="14">
    <location>
        <begin position="999"/>
        <end position="1313"/>
    </location>
</feature>
<dbReference type="GO" id="GO:0005634">
    <property type="term" value="C:nucleus"/>
    <property type="evidence" value="ECO:0007669"/>
    <property type="project" value="TreeGrafter"/>
</dbReference>
<sequence>MAPILKTYGRKSSIRRIEKEDTFDRLLRSQTSNLSNIFESSSDNESSKKKSIGSFTSQSTSVKSKEGEGCFISSRSLQKSWLDVSELSVADYSETRQKKKKKTTYSNRIRKKKKNDKLEKSSLVYLKTSLIPNKVASSTPKVDSDVANLVNIHSYKRNMPTVSPIITDISTQPSVESSPKGVRSTYFAPKNILETSSDVFIGHSYQENFLGFPSLNDAANTSQEFFYGFPSFTENVISEKLNKLQIANETGNLKGNCKTINEQGEDIFVNKKNLKDATANETEILYSTLPILCDKGTSLDLLIVDINRSKERSTNKSSEEAKPSLLTESSKMKLDLLEKTGESVSVSKSLQNLNTPNFFEEDVSKMVKSSSFEHPKVTKISENVLVPCKINIQQIAVECSELNVDSSDIEESVLNSADERSYSMRSGQLDEEESIIHSSDEEETSGLAKERDSDAQKQLPIVDSDVSANLLQFKELEISGNAQSEEVSAEEGDLYTESEIAKSSDSIEVSRTANLENISSDVSTSSDKDILKDDESGIVLSSNLINDKLDVKQTTNYNITRSCSAKSKDSSFYSAENSASDDSERDCEYESDGELSCESNKSSRRSSLESTKCLTRETLEQLRESVSSLRIQDEYEDTICKSRKSLSKRGTEWECPPSPRRSIFTLAPLFPLPENQEDPTDDSTQAEGSMCDSATASEEDSNQSGSMRIKDRFKEEFGKNEEMGRSSGEDDSTKHSPVREASRLRRSRRLSRKSRESESKLNMVIEESDSESTEAEIVQQIEHIVLPTGKKYRRSLTVLKHLGDEETCTSTVPKGRNYDLSIESVINLQCKTGTDICDGRKSLMNKRSSLLSQCRTPTSSPAPRRFRRSSHLNVTHATSPTIIKRLSVAGTILEESIERSLLSGTILEESPDKITPLSVSSKLHEVTIKEEDEEDEGVEESKTIKVLDESKQSQELQETTVYEDICYQLPEDTSKSIVMKVCQQTEPISFEDILFDEWEEGSIKIGEGVFGEVFMIPRENVKNVIKIIPIEGDFTVNGEKQKKFSEICNELIIADSLSELREHNDNFMSPGFAELVSSSVVKGRYPKRLIELWDEFDETRGSENESPLIFGDNQLYLVLELGNAGRDLESYSFSTAKQGLSVFKQTVCALAVAEANYEFEHRDLHWGNVLVSRTSERDIPFTLNRDKYTILTNGVKATIIDFTLSRMTFPCSDIPVYCDIGQDPDMFIGTGDYQFDVYRHMKDDVKNNWQCFVPKTNVRWLHYLVDKMINRVKYQRKTAKVHTDSMKILKDIESWILNCDSSVEVALKIVQYK</sequence>
<evidence type="ECO:0000256" key="12">
    <source>
        <dbReference type="ARBA" id="ARBA00048679"/>
    </source>
</evidence>
<feature type="compositionally biased region" description="Basic residues" evidence="13">
    <location>
        <begin position="97"/>
        <end position="114"/>
    </location>
</feature>
<feature type="region of interest" description="Disordered" evidence="13">
    <location>
        <begin position="671"/>
        <end position="761"/>
    </location>
</feature>
<protein>
    <recommendedName>
        <fullName evidence="3">non-specific serine/threonine protein kinase</fullName>
        <ecNumber evidence="3">2.7.11.1</ecNumber>
    </recommendedName>
</protein>
<evidence type="ECO:0000256" key="6">
    <source>
        <dbReference type="ARBA" id="ARBA00022527"/>
    </source>
</evidence>
<keyword evidence="16" id="KW-1185">Reference proteome</keyword>
<evidence type="ECO:0000256" key="9">
    <source>
        <dbReference type="ARBA" id="ARBA00022777"/>
    </source>
</evidence>
<keyword evidence="9" id="KW-0418">Kinase</keyword>
<dbReference type="Gene3D" id="3.30.200.20">
    <property type="entry name" value="Phosphorylase Kinase, domain 1"/>
    <property type="match status" value="1"/>
</dbReference>
<dbReference type="PROSITE" id="PS50011">
    <property type="entry name" value="PROTEIN_KINASE_DOM"/>
    <property type="match status" value="1"/>
</dbReference>
<evidence type="ECO:0000313" key="15">
    <source>
        <dbReference type="EMBL" id="CAH1390652.1"/>
    </source>
</evidence>
<dbReference type="OrthoDB" id="21018at2759"/>
<dbReference type="Gene3D" id="1.10.510.10">
    <property type="entry name" value="Transferase(Phosphotransferase) domain 1"/>
    <property type="match status" value="1"/>
</dbReference>
<keyword evidence="7" id="KW-0808">Transferase</keyword>
<evidence type="ECO:0000256" key="10">
    <source>
        <dbReference type="ARBA" id="ARBA00022840"/>
    </source>
</evidence>
<reference evidence="15" key="1">
    <citation type="submission" date="2022-01" db="EMBL/GenBank/DDBJ databases">
        <authorList>
            <person name="King R."/>
        </authorList>
    </citation>
    <scope>NUCLEOTIDE SEQUENCE</scope>
</reference>
<keyword evidence="4" id="KW-0158">Chromosome</keyword>
<evidence type="ECO:0000256" key="8">
    <source>
        <dbReference type="ARBA" id="ARBA00022741"/>
    </source>
</evidence>
<comment type="catalytic activity">
    <reaction evidence="11">
        <text>L-threonyl-[protein] + ATP = O-phospho-L-threonyl-[protein] + ADP + H(+)</text>
        <dbReference type="Rhea" id="RHEA:46608"/>
        <dbReference type="Rhea" id="RHEA-COMP:11060"/>
        <dbReference type="Rhea" id="RHEA-COMP:11605"/>
        <dbReference type="ChEBI" id="CHEBI:15378"/>
        <dbReference type="ChEBI" id="CHEBI:30013"/>
        <dbReference type="ChEBI" id="CHEBI:30616"/>
        <dbReference type="ChEBI" id="CHEBI:61977"/>
        <dbReference type="ChEBI" id="CHEBI:456216"/>
        <dbReference type="EC" id="2.7.11.1"/>
    </reaction>
</comment>
<accession>A0A9P0E1H4</accession>